<evidence type="ECO:0000313" key="2">
    <source>
        <dbReference type="Proteomes" id="UP001224997"/>
    </source>
</evidence>
<dbReference type="Proteomes" id="UP001224997">
    <property type="component" value="Unassembled WGS sequence"/>
</dbReference>
<dbReference type="CDD" id="cd09756">
    <property type="entry name" value="Cas5_I-E"/>
    <property type="match status" value="1"/>
</dbReference>
<reference evidence="1 2" key="1">
    <citation type="submission" date="2023-08" db="EMBL/GenBank/DDBJ databases">
        <authorList>
            <person name="Park J.-S."/>
        </authorList>
    </citation>
    <scope>NUCLEOTIDE SEQUENCE [LARGE SCALE GENOMIC DNA]</scope>
    <source>
        <strain evidence="1 2">2205BS29-5</strain>
    </source>
</reference>
<accession>A0ABT9JB95</accession>
<dbReference type="Gene3D" id="3.30.70.2660">
    <property type="match status" value="1"/>
</dbReference>
<name>A0ABT9JB95_9RHOB</name>
<dbReference type="InterPro" id="IPR010147">
    <property type="entry name" value="CRISPR-assoc_prot_CasD"/>
</dbReference>
<dbReference type="Pfam" id="PF09704">
    <property type="entry name" value="Cas_Cas5d"/>
    <property type="match status" value="1"/>
</dbReference>
<keyword evidence="2" id="KW-1185">Reference proteome</keyword>
<protein>
    <submittedName>
        <fullName evidence="1">Type I-E CRISPR-associated protein Cas5/CasD</fullName>
    </submittedName>
</protein>
<comment type="caution">
    <text evidence="1">The sequence shown here is derived from an EMBL/GenBank/DDBJ whole genome shotgun (WGS) entry which is preliminary data.</text>
</comment>
<dbReference type="InterPro" id="IPR021124">
    <property type="entry name" value="CRISPR-assoc_prot_Cas5"/>
</dbReference>
<sequence>MRDHLIFTLAATLGSMGELAGHARRGSWSWPGRSSVLGLCAAAMGIRRENDFSALDRLGMAVAIFAEGDPLRDYHTVQSVPSAAARRPQSRGEALRLARQSVRLGKGGAETSITLRDYRVGTLYGVALWGNGLAVLREALLRPAFTLYLGRKSCPLSVPLAPKIVAASDAATALTRLSLPPWQRGARAHAIATEEDLPGGRVETRQDRPIDRIAWHFAPRTVKILPCEIAPGVAGEAAA</sequence>
<dbReference type="NCBIfam" id="TIGR01868">
    <property type="entry name" value="casD_Cas5e"/>
    <property type="match status" value="1"/>
</dbReference>
<proteinExistence type="predicted"/>
<evidence type="ECO:0000313" key="1">
    <source>
        <dbReference type="EMBL" id="MDP5306422.1"/>
    </source>
</evidence>
<gene>
    <name evidence="1" type="primary">cas5e</name>
    <name evidence="1" type="ORF">Q5Y72_04890</name>
</gene>
<organism evidence="1 2">
    <name type="scientific">Paracoccus spongiarum</name>
    <dbReference type="NCBI Taxonomy" id="3064387"/>
    <lineage>
        <taxon>Bacteria</taxon>
        <taxon>Pseudomonadati</taxon>
        <taxon>Pseudomonadota</taxon>
        <taxon>Alphaproteobacteria</taxon>
        <taxon>Rhodobacterales</taxon>
        <taxon>Paracoccaceae</taxon>
        <taxon>Paracoccus</taxon>
    </lineage>
</organism>
<dbReference type="RefSeq" id="WP_305962270.1">
    <property type="nucleotide sequence ID" value="NZ_JAVAMQ010000003.1"/>
</dbReference>
<dbReference type="EMBL" id="JAVAMQ010000003">
    <property type="protein sequence ID" value="MDP5306422.1"/>
    <property type="molecule type" value="Genomic_DNA"/>
</dbReference>